<evidence type="ECO:0000313" key="2">
    <source>
        <dbReference type="Proteomes" id="UP000612899"/>
    </source>
</evidence>
<accession>A0A8J3QB79</accession>
<proteinExistence type="predicted"/>
<gene>
    <name evidence="1" type="ORF">Rhe02_57050</name>
</gene>
<keyword evidence="2" id="KW-1185">Reference proteome</keyword>
<protein>
    <submittedName>
        <fullName evidence="1">Uncharacterized protein</fullName>
    </submittedName>
</protein>
<evidence type="ECO:0000313" key="1">
    <source>
        <dbReference type="EMBL" id="GIH07638.1"/>
    </source>
</evidence>
<dbReference type="AlphaFoldDB" id="A0A8J3QB79"/>
<organism evidence="1 2">
    <name type="scientific">Rhizocola hellebori</name>
    <dbReference type="NCBI Taxonomy" id="1392758"/>
    <lineage>
        <taxon>Bacteria</taxon>
        <taxon>Bacillati</taxon>
        <taxon>Actinomycetota</taxon>
        <taxon>Actinomycetes</taxon>
        <taxon>Micromonosporales</taxon>
        <taxon>Micromonosporaceae</taxon>
        <taxon>Rhizocola</taxon>
    </lineage>
</organism>
<dbReference type="Proteomes" id="UP000612899">
    <property type="component" value="Unassembled WGS sequence"/>
</dbReference>
<dbReference type="EMBL" id="BONY01000038">
    <property type="protein sequence ID" value="GIH07638.1"/>
    <property type="molecule type" value="Genomic_DNA"/>
</dbReference>
<reference evidence="1" key="1">
    <citation type="submission" date="2021-01" db="EMBL/GenBank/DDBJ databases">
        <title>Whole genome shotgun sequence of Rhizocola hellebori NBRC 109834.</title>
        <authorList>
            <person name="Komaki H."/>
            <person name="Tamura T."/>
        </authorList>
    </citation>
    <scope>NUCLEOTIDE SEQUENCE</scope>
    <source>
        <strain evidence="1">NBRC 109834</strain>
    </source>
</reference>
<sequence>MSQWFWLSNWVTVRAVPQVQKSSLQCQAPKIWIGVTAATAGAGAEVKPSNATRKKVKRFMSIDAPACRETSL</sequence>
<name>A0A8J3QB79_9ACTN</name>
<comment type="caution">
    <text evidence="1">The sequence shown here is derived from an EMBL/GenBank/DDBJ whole genome shotgun (WGS) entry which is preliminary data.</text>
</comment>